<evidence type="ECO:0000256" key="2">
    <source>
        <dbReference type="ARBA" id="ARBA00008663"/>
    </source>
</evidence>
<dbReference type="RefSeq" id="WP_133190284.1">
    <property type="nucleotide sequence ID" value="NZ_SMOD01000064.1"/>
</dbReference>
<dbReference type="OrthoDB" id="9812123at2"/>
<feature type="domain" description="Pyruvate kinase barrel" evidence="12">
    <location>
        <begin position="367"/>
        <end position="582"/>
    </location>
</feature>
<sequence length="628" mass="68931">MKVTRATENETPWQIRLAQAKRGVEALRLDARAAEREFDAEILLTAPSLRESAVNLAHYLAVRRHDVRTLQEELSRLGLSSLGRMEAHVMASLQAVLRVLHVLLSEPVPDELIEDSPITFESGPALLAEHTNAILGAAPRGRQTRIMITMPGEAADDPDLIRKLVEGGMGIMRINCAHDAPPIWERMVRHLRDAERELGRRCLVSFDLAGPKLRTGPISPGPAVIKLRPTRNAMGQVLEPARVRLVARDTQPNAEDAIPVDAALLDSMQPGDTIAFVDARNRKRVLRITDVRPGECLSEIDRPAYIVPGTSLTLRRDHSSISKGYVGALPAIEQWIPLQVGDILEVVHGETPGRDALYDEDGRVVEPALISCALDEVFRGVRAGEPILFDDGKIQGVIRGVTEDRLQVEITGAAGGKAKLRSEKGINLPESKLALPALTAKDIEDLAFVARHADAVAMSFVQHPGDIDELLREIGKLDASRLGIMLKIETKIAFTRLPDLLLRAMRHPPVAVMIARGDLGVEVGFERLSEVQEEMLWLCEAAHVPVIWATQVLESLAKGGMPSRAEVSDAAMGSRAECVMLNKGPYILETLEFLTNVLERIEEHHHKKTALLRELHVASRGKQRASGA</sequence>
<comment type="caution">
    <text evidence="13">The sequence shown here is derived from an EMBL/GenBank/DDBJ whole genome shotgun (WGS) entry which is preliminary data.</text>
</comment>
<evidence type="ECO:0000259" key="12">
    <source>
        <dbReference type="Pfam" id="PF00224"/>
    </source>
</evidence>
<dbReference type="InterPro" id="IPR015813">
    <property type="entry name" value="Pyrv/PenolPyrv_kinase-like_dom"/>
</dbReference>
<reference evidence="13 14" key="1">
    <citation type="submission" date="2019-03" db="EMBL/GenBank/DDBJ databases">
        <title>Paraburkholderia sp. isolated from native Mimosa gymnas in Guartela State Park, Brazil.</title>
        <authorList>
            <person name="Paulitsch F."/>
            <person name="Hungria M."/>
            <person name="Delamuta J.R.M."/>
            <person name="Ribeiro R.A."/>
            <person name="Dall'Agnol R."/>
            <person name="Silva J.S.B."/>
        </authorList>
    </citation>
    <scope>NUCLEOTIDE SEQUENCE [LARGE SCALE GENOMIC DNA]</scope>
    <source>
        <strain evidence="13 14">CNPSo 3008</strain>
    </source>
</reference>
<evidence type="ECO:0000256" key="8">
    <source>
        <dbReference type="ARBA" id="ARBA00022840"/>
    </source>
</evidence>
<dbReference type="AlphaFoldDB" id="A0A4R5L3U9"/>
<evidence type="ECO:0000256" key="4">
    <source>
        <dbReference type="ARBA" id="ARBA00022679"/>
    </source>
</evidence>
<evidence type="ECO:0000256" key="11">
    <source>
        <dbReference type="ARBA" id="ARBA00023317"/>
    </source>
</evidence>
<dbReference type="Proteomes" id="UP000295606">
    <property type="component" value="Unassembled WGS sequence"/>
</dbReference>
<protein>
    <recommendedName>
        <fullName evidence="3">pyruvate kinase</fullName>
        <ecNumber evidence="3">2.7.1.40</ecNumber>
    </recommendedName>
</protein>
<evidence type="ECO:0000256" key="1">
    <source>
        <dbReference type="ARBA" id="ARBA00004997"/>
    </source>
</evidence>
<dbReference type="GO" id="GO:0000287">
    <property type="term" value="F:magnesium ion binding"/>
    <property type="evidence" value="ECO:0007669"/>
    <property type="project" value="InterPro"/>
</dbReference>
<dbReference type="Pfam" id="PF00224">
    <property type="entry name" value="PK"/>
    <property type="match status" value="2"/>
</dbReference>
<evidence type="ECO:0000256" key="10">
    <source>
        <dbReference type="ARBA" id="ARBA00023152"/>
    </source>
</evidence>
<dbReference type="EC" id="2.7.1.40" evidence="3"/>
<name>A0A4R5L3U9_9BURK</name>
<evidence type="ECO:0000256" key="3">
    <source>
        <dbReference type="ARBA" id="ARBA00012142"/>
    </source>
</evidence>
<dbReference type="UniPathway" id="UPA00109">
    <property type="reaction ID" value="UER00188"/>
</dbReference>
<keyword evidence="6" id="KW-0547">Nucleotide-binding</keyword>
<proteinExistence type="inferred from homology"/>
<accession>A0A4R5L3U9</accession>
<dbReference type="InterPro" id="IPR011037">
    <property type="entry name" value="Pyrv_Knase-like_insert_dom_sf"/>
</dbReference>
<keyword evidence="7 13" id="KW-0418">Kinase</keyword>
<gene>
    <name evidence="13" type="ORF">E1N52_39975</name>
</gene>
<keyword evidence="9" id="KW-0460">Magnesium</keyword>
<dbReference type="InterPro" id="IPR015806">
    <property type="entry name" value="Pyrv_Knase_insert_dom_sf"/>
</dbReference>
<comment type="pathway">
    <text evidence="1">Carbohydrate degradation; glycolysis; pyruvate from D-glyceraldehyde 3-phosphate: step 5/5.</text>
</comment>
<keyword evidence="5" id="KW-0479">Metal-binding</keyword>
<keyword evidence="11 13" id="KW-0670">Pyruvate</keyword>
<dbReference type="GO" id="GO:0005524">
    <property type="term" value="F:ATP binding"/>
    <property type="evidence" value="ECO:0007669"/>
    <property type="project" value="UniProtKB-KW"/>
</dbReference>
<dbReference type="GO" id="GO:0030955">
    <property type="term" value="F:potassium ion binding"/>
    <property type="evidence" value="ECO:0007669"/>
    <property type="project" value="InterPro"/>
</dbReference>
<organism evidence="13 14">
    <name type="scientific">Paraburkholderia guartelaensis</name>
    <dbReference type="NCBI Taxonomy" id="2546446"/>
    <lineage>
        <taxon>Bacteria</taxon>
        <taxon>Pseudomonadati</taxon>
        <taxon>Pseudomonadota</taxon>
        <taxon>Betaproteobacteria</taxon>
        <taxon>Burkholderiales</taxon>
        <taxon>Burkholderiaceae</taxon>
        <taxon>Paraburkholderia</taxon>
    </lineage>
</organism>
<evidence type="ECO:0000256" key="9">
    <source>
        <dbReference type="ARBA" id="ARBA00022842"/>
    </source>
</evidence>
<dbReference type="NCBIfam" id="NF011314">
    <property type="entry name" value="PRK14725.1"/>
    <property type="match status" value="1"/>
</dbReference>
<dbReference type="GO" id="GO:0004743">
    <property type="term" value="F:pyruvate kinase activity"/>
    <property type="evidence" value="ECO:0007669"/>
    <property type="project" value="UniProtKB-EC"/>
</dbReference>
<keyword evidence="4" id="KW-0808">Transferase</keyword>
<comment type="similarity">
    <text evidence="2">Belongs to the pyruvate kinase family.</text>
</comment>
<feature type="domain" description="Pyruvate kinase barrel" evidence="12">
    <location>
        <begin position="142"/>
        <end position="231"/>
    </location>
</feature>
<dbReference type="SUPFAM" id="SSF51621">
    <property type="entry name" value="Phosphoenolpyruvate/pyruvate domain"/>
    <property type="match status" value="1"/>
</dbReference>
<evidence type="ECO:0000256" key="5">
    <source>
        <dbReference type="ARBA" id="ARBA00022723"/>
    </source>
</evidence>
<dbReference type="EMBL" id="SMOD01000064">
    <property type="protein sequence ID" value="TDG02371.1"/>
    <property type="molecule type" value="Genomic_DNA"/>
</dbReference>
<evidence type="ECO:0000313" key="13">
    <source>
        <dbReference type="EMBL" id="TDG02371.1"/>
    </source>
</evidence>
<dbReference type="PANTHER" id="PTHR11817">
    <property type="entry name" value="PYRUVATE KINASE"/>
    <property type="match status" value="1"/>
</dbReference>
<evidence type="ECO:0000256" key="6">
    <source>
        <dbReference type="ARBA" id="ARBA00022741"/>
    </source>
</evidence>
<dbReference type="InterPro" id="IPR015793">
    <property type="entry name" value="Pyrv_Knase_brl"/>
</dbReference>
<evidence type="ECO:0000256" key="7">
    <source>
        <dbReference type="ARBA" id="ARBA00022777"/>
    </source>
</evidence>
<evidence type="ECO:0000313" key="14">
    <source>
        <dbReference type="Proteomes" id="UP000295606"/>
    </source>
</evidence>
<dbReference type="GO" id="GO:0016301">
    <property type="term" value="F:kinase activity"/>
    <property type="evidence" value="ECO:0007669"/>
    <property type="project" value="UniProtKB-KW"/>
</dbReference>
<keyword evidence="8" id="KW-0067">ATP-binding</keyword>
<dbReference type="Gene3D" id="3.20.20.60">
    <property type="entry name" value="Phosphoenolpyruvate-binding domains"/>
    <property type="match status" value="2"/>
</dbReference>
<dbReference type="InterPro" id="IPR040442">
    <property type="entry name" value="Pyrv_kinase-like_dom_sf"/>
</dbReference>
<dbReference type="InterPro" id="IPR001697">
    <property type="entry name" value="Pyr_Knase"/>
</dbReference>
<keyword evidence="10" id="KW-0324">Glycolysis</keyword>
<dbReference type="SUPFAM" id="SSF50800">
    <property type="entry name" value="PK beta-barrel domain-like"/>
    <property type="match status" value="1"/>
</dbReference>
<dbReference type="Gene3D" id="2.40.33.10">
    <property type="entry name" value="PK beta-barrel domain-like"/>
    <property type="match status" value="2"/>
</dbReference>